<keyword evidence="17" id="KW-1185">Reference proteome</keyword>
<evidence type="ECO:0000256" key="5">
    <source>
        <dbReference type="ARBA" id="ARBA00022741"/>
    </source>
</evidence>
<keyword evidence="3 12" id="KW-0963">Cytoplasm</keyword>
<dbReference type="PRINTS" id="PR00986">
    <property type="entry name" value="TRNASYNTHVAL"/>
</dbReference>
<dbReference type="InterPro" id="IPR001412">
    <property type="entry name" value="aa-tRNA-synth_I_CS"/>
</dbReference>
<dbReference type="SUPFAM" id="SSF47323">
    <property type="entry name" value="Anticodon-binding domain of a subclass of class I aminoacyl-tRNA synthetases"/>
    <property type="match status" value="1"/>
</dbReference>
<dbReference type="InterPro" id="IPR014729">
    <property type="entry name" value="Rossmann-like_a/b/a_fold"/>
</dbReference>
<dbReference type="FunFam" id="3.40.50.620:FF:000032">
    <property type="entry name" value="Valine--tRNA ligase"/>
    <property type="match status" value="1"/>
</dbReference>
<dbReference type="SUPFAM" id="SSF52374">
    <property type="entry name" value="Nucleotidylyl transferase"/>
    <property type="match status" value="1"/>
</dbReference>
<dbReference type="HOGENOM" id="CLU_001493_0_2_0"/>
<dbReference type="AlphaFoldDB" id="Q0EY86"/>
<dbReference type="HAMAP" id="MF_02004">
    <property type="entry name" value="Val_tRNA_synth_type1"/>
    <property type="match status" value="1"/>
</dbReference>
<dbReference type="FunFam" id="3.40.50.620:FF:000098">
    <property type="entry name" value="Valine--tRNA ligase"/>
    <property type="match status" value="1"/>
</dbReference>
<dbReference type="InterPro" id="IPR002300">
    <property type="entry name" value="aa-tRNA-synth_Ia"/>
</dbReference>
<sequence>MSQHELAKTYDPQAVEPAINDQWLSSDAFRPKADGDDAYCIVIPPPNVTGSLHMGHAFTFTIQDTLIRWQRMQGKSTLWQPGTDHAGIATQMVVERILDKEGVHRRDLGRERFLDRVWEWKEHSGGTIVNQLKQLGASCDWSRERFTMDEGLSHSVREVFVRLYEEGLIYRGKRLVNWDPVLETAVSDLEVEHVEEQGHFWHMCYPYADDPSKHVIVATTRPETMFGDAAVAVHPDDERYQALIGKELILPLTGRTIPVIADDYVDPEFGTGCVKITPAHDFNDYDVGKRHDLPLINILTAKAHMLDDEHVPEKYRGMERYEAREHVVADLDAEGLLHKVEDHTHQVGRGDRSHAVLEPYLTDQWYVDIKPLAEPAIKAVEDGEIRFVPQYWEKTYFEWMRNIQDWCISRQLWWGHRIPAWYCSDCDHITVSRATPECCEGCGSASVRQDEDVLDTWFSSGLWPFSTLGWPDKTPEMDQFYPTNVLVTGFDIIFFWVARMIMMGMKFTGQVPFRDIYIHALIRDAEGQKMSKSKGNVIDPLEMTGKYGADALRFTLAHMATPGRDVKLDETRIESNRNFMNKIWNAARFVFMNRADAVPDASLRPQLDANRWILAELDTTAAEVHKALEEYRFNEAAGALYSFIWGTYCDWYVEAAKVALWSDDETMISETRTAMLTALEGWLKLLHPICPYITETLWQELHGADARLVTASWHTPRSDHDADAVRRMTKVIEVVSAIRSIRGEMNVNPGKRIAAVIAASDAVRTDLAGQQQLMMSLARLESLEWLAADGELDGAAVAPLAGARVFLPLAGLINVDEEMARLEKNMTRLQKDIAMGEGKLNNPKFRDNAPDAVVAKVQADLDESRTKHADMAAGLERLRTLG</sequence>
<evidence type="ECO:0000259" key="13">
    <source>
        <dbReference type="Pfam" id="PF00133"/>
    </source>
</evidence>
<dbReference type="EC" id="6.1.1.9" evidence="12"/>
<dbReference type="EMBL" id="AATS01000010">
    <property type="protein sequence ID" value="EAU54306.1"/>
    <property type="molecule type" value="Genomic_DNA"/>
</dbReference>
<dbReference type="InterPro" id="IPR037118">
    <property type="entry name" value="Val-tRNA_synth_C_sf"/>
</dbReference>
<keyword evidence="7 12" id="KW-0648">Protein biosynthesis</keyword>
<dbReference type="SUPFAM" id="SSF46589">
    <property type="entry name" value="tRNA-binding arm"/>
    <property type="match status" value="1"/>
</dbReference>
<evidence type="ECO:0000256" key="3">
    <source>
        <dbReference type="ARBA" id="ARBA00022490"/>
    </source>
</evidence>
<evidence type="ECO:0000256" key="7">
    <source>
        <dbReference type="ARBA" id="ARBA00022917"/>
    </source>
</evidence>
<evidence type="ECO:0000256" key="6">
    <source>
        <dbReference type="ARBA" id="ARBA00022840"/>
    </source>
</evidence>
<dbReference type="eggNOG" id="COG0525">
    <property type="taxonomic scope" value="Bacteria"/>
</dbReference>
<dbReference type="CDD" id="cd07962">
    <property type="entry name" value="Anticodon_Ia_Val"/>
    <property type="match status" value="1"/>
</dbReference>
<dbReference type="InterPro" id="IPR010978">
    <property type="entry name" value="tRNA-bd_arm"/>
</dbReference>
<dbReference type="SUPFAM" id="SSF50677">
    <property type="entry name" value="ValRS/IleRS/LeuRS editing domain"/>
    <property type="match status" value="1"/>
</dbReference>
<dbReference type="Gene3D" id="3.90.740.10">
    <property type="entry name" value="Valyl/Leucyl/Isoleucyl-tRNA synthetase, editing domain"/>
    <property type="match status" value="1"/>
</dbReference>
<dbReference type="RefSeq" id="WP_009851509.1">
    <property type="nucleotide sequence ID" value="NZ_DS022295.1"/>
</dbReference>
<comment type="subunit">
    <text evidence="2 12">Monomer.</text>
</comment>
<protein>
    <recommendedName>
        <fullName evidence="12">Valine--tRNA ligase</fullName>
        <ecNumber evidence="12">6.1.1.9</ecNumber>
    </recommendedName>
    <alternativeName>
        <fullName evidence="12">Valyl-tRNA synthetase</fullName>
        <shortName evidence="12">ValRS</shortName>
    </alternativeName>
</protein>
<dbReference type="InterPro" id="IPR033705">
    <property type="entry name" value="Anticodon_Ia_Val"/>
</dbReference>
<dbReference type="FunCoup" id="Q0EY86">
    <property type="interactions" value="528"/>
</dbReference>
<evidence type="ECO:0000256" key="10">
    <source>
        <dbReference type="ARBA" id="ARBA00047552"/>
    </source>
</evidence>
<evidence type="ECO:0000313" key="17">
    <source>
        <dbReference type="Proteomes" id="UP000005297"/>
    </source>
</evidence>
<dbReference type="GO" id="GO:0004832">
    <property type="term" value="F:valine-tRNA ligase activity"/>
    <property type="evidence" value="ECO:0007669"/>
    <property type="project" value="UniProtKB-UniRule"/>
</dbReference>
<evidence type="ECO:0000256" key="11">
    <source>
        <dbReference type="ARBA" id="ARBA00060830"/>
    </source>
</evidence>
<evidence type="ECO:0000256" key="9">
    <source>
        <dbReference type="ARBA" id="ARBA00023146"/>
    </source>
</evidence>
<keyword evidence="9 12" id="KW-0030">Aminoacyl-tRNA synthetase</keyword>
<comment type="caution">
    <text evidence="16">The sequence shown here is derived from an EMBL/GenBank/DDBJ whole genome shotgun (WGS) entry which is preliminary data.</text>
</comment>
<dbReference type="InParanoid" id="Q0EY86"/>
<dbReference type="CDD" id="cd00817">
    <property type="entry name" value="ValRS_core"/>
    <property type="match status" value="1"/>
</dbReference>
<feature type="coiled-coil region" evidence="12">
    <location>
        <begin position="812"/>
        <end position="839"/>
    </location>
</feature>
<keyword evidence="6 12" id="KW-0067">ATP-binding</keyword>
<feature type="short sequence motif" description="'KMSKS' region" evidence="12">
    <location>
        <begin position="529"/>
        <end position="533"/>
    </location>
</feature>
<dbReference type="InterPro" id="IPR002303">
    <property type="entry name" value="Valyl-tRNA_ligase"/>
</dbReference>
<comment type="similarity">
    <text evidence="11 12">Belongs to the class-I aminoacyl-tRNA synthetase family. ValS type 1 subfamily.</text>
</comment>
<comment type="domain">
    <text evidence="12">ValRS has two distinct active sites: one for aminoacylation and one for editing. The misactivated threonine is translocated from the active site to the editing site.</text>
</comment>
<evidence type="ECO:0000256" key="8">
    <source>
        <dbReference type="ARBA" id="ARBA00023054"/>
    </source>
</evidence>
<dbReference type="GO" id="GO:0006438">
    <property type="term" value="P:valyl-tRNA aminoacylation"/>
    <property type="evidence" value="ECO:0007669"/>
    <property type="project" value="UniProtKB-UniRule"/>
</dbReference>
<dbReference type="GO" id="GO:0002161">
    <property type="term" value="F:aminoacyl-tRNA deacylase activity"/>
    <property type="evidence" value="ECO:0007669"/>
    <property type="project" value="InterPro"/>
</dbReference>
<evidence type="ECO:0000256" key="1">
    <source>
        <dbReference type="ARBA" id="ARBA00004496"/>
    </source>
</evidence>
<evidence type="ECO:0000259" key="15">
    <source>
        <dbReference type="Pfam" id="PF10458"/>
    </source>
</evidence>
<feature type="short sequence motif" description="'HIGH' region" evidence="12">
    <location>
        <begin position="46"/>
        <end position="56"/>
    </location>
</feature>
<evidence type="ECO:0000256" key="2">
    <source>
        <dbReference type="ARBA" id="ARBA00011245"/>
    </source>
</evidence>
<dbReference type="FunFam" id="3.90.740.10:FF:000005">
    <property type="entry name" value="Valine--tRNA ligase, mitochondrial"/>
    <property type="match status" value="1"/>
</dbReference>
<reference evidence="16 17" key="1">
    <citation type="submission" date="2006-09" db="EMBL/GenBank/DDBJ databases">
        <authorList>
            <person name="Emerson D."/>
            <person name="Ferriera S."/>
            <person name="Johnson J."/>
            <person name="Kravitz S."/>
            <person name="Halpern A."/>
            <person name="Remington K."/>
            <person name="Beeson K."/>
            <person name="Tran B."/>
            <person name="Rogers Y.-H."/>
            <person name="Friedman R."/>
            <person name="Venter J.C."/>
        </authorList>
    </citation>
    <scope>NUCLEOTIDE SEQUENCE [LARGE SCALE GENOMIC DNA]</scope>
    <source>
        <strain evidence="16 17">PV-1</strain>
    </source>
</reference>
<dbReference type="Proteomes" id="UP000005297">
    <property type="component" value="Unassembled WGS sequence"/>
</dbReference>
<dbReference type="STRING" id="314344.AL013_06440"/>
<dbReference type="Gene3D" id="1.10.730.10">
    <property type="entry name" value="Isoleucyl-tRNA Synthetase, Domain 1"/>
    <property type="match status" value="1"/>
</dbReference>
<evidence type="ECO:0000259" key="14">
    <source>
        <dbReference type="Pfam" id="PF08264"/>
    </source>
</evidence>
<dbReference type="PROSITE" id="PS00178">
    <property type="entry name" value="AA_TRNA_LIGASE_I"/>
    <property type="match status" value="1"/>
</dbReference>
<dbReference type="PANTHER" id="PTHR11946">
    <property type="entry name" value="VALYL-TRNA SYNTHETASES"/>
    <property type="match status" value="1"/>
</dbReference>
<dbReference type="Gene3D" id="3.40.50.620">
    <property type="entry name" value="HUPs"/>
    <property type="match status" value="2"/>
</dbReference>
<dbReference type="InterPro" id="IPR019499">
    <property type="entry name" value="Val-tRNA_synth_tRNA-bd"/>
</dbReference>
<dbReference type="InterPro" id="IPR013155">
    <property type="entry name" value="M/V/L/I-tRNA-synth_anticd-bd"/>
</dbReference>
<dbReference type="Pfam" id="PF00133">
    <property type="entry name" value="tRNA-synt_1"/>
    <property type="match status" value="1"/>
</dbReference>
<dbReference type="GO" id="GO:0005524">
    <property type="term" value="F:ATP binding"/>
    <property type="evidence" value="ECO:0007669"/>
    <property type="project" value="UniProtKB-UniRule"/>
</dbReference>
<feature type="domain" description="Valyl-tRNA synthetase tRNA-binding arm" evidence="15">
    <location>
        <begin position="814"/>
        <end position="878"/>
    </location>
</feature>
<dbReference type="InterPro" id="IPR009008">
    <property type="entry name" value="Val/Leu/Ile-tRNA-synth_edit"/>
</dbReference>
<dbReference type="FunFam" id="1.10.287.380:FF:000001">
    <property type="entry name" value="Valine--tRNA ligase"/>
    <property type="match status" value="1"/>
</dbReference>
<comment type="catalytic activity">
    <reaction evidence="10 12">
        <text>tRNA(Val) + L-valine + ATP = L-valyl-tRNA(Val) + AMP + diphosphate</text>
        <dbReference type="Rhea" id="RHEA:10704"/>
        <dbReference type="Rhea" id="RHEA-COMP:9672"/>
        <dbReference type="Rhea" id="RHEA-COMP:9708"/>
        <dbReference type="ChEBI" id="CHEBI:30616"/>
        <dbReference type="ChEBI" id="CHEBI:33019"/>
        <dbReference type="ChEBI" id="CHEBI:57762"/>
        <dbReference type="ChEBI" id="CHEBI:78442"/>
        <dbReference type="ChEBI" id="CHEBI:78537"/>
        <dbReference type="ChEBI" id="CHEBI:456215"/>
        <dbReference type="EC" id="6.1.1.9"/>
    </reaction>
</comment>
<dbReference type="GO" id="GO:0005829">
    <property type="term" value="C:cytosol"/>
    <property type="evidence" value="ECO:0007669"/>
    <property type="project" value="TreeGrafter"/>
</dbReference>
<comment type="subcellular location">
    <subcellularLocation>
        <location evidence="1 12">Cytoplasm</location>
    </subcellularLocation>
</comment>
<dbReference type="OrthoDB" id="5287134at2"/>
<feature type="domain" description="Methionyl/Valyl/Leucyl/Isoleucyl-tRNA synthetase anticodon-binding" evidence="14">
    <location>
        <begin position="610"/>
        <end position="755"/>
    </location>
</feature>
<dbReference type="Pfam" id="PF08264">
    <property type="entry name" value="Anticodon_1"/>
    <property type="match status" value="1"/>
</dbReference>
<name>Q0EY86_9PROT</name>
<comment type="domain">
    <text evidence="12">The C-terminal coiled-coil domain is crucial for aminoacylation activity.</text>
</comment>
<feature type="domain" description="Aminoacyl-tRNA synthetase class Ia" evidence="13">
    <location>
        <begin position="20"/>
        <end position="569"/>
    </location>
</feature>
<keyword evidence="8 12" id="KW-0175">Coiled coil</keyword>
<gene>
    <name evidence="12" type="primary">valS</name>
    <name evidence="16" type="ORF">SPV1_06079</name>
</gene>
<dbReference type="InterPro" id="IPR009080">
    <property type="entry name" value="tRNAsynth_Ia_anticodon-bd"/>
</dbReference>
<keyword evidence="4 12" id="KW-0436">Ligase</keyword>
<evidence type="ECO:0000256" key="12">
    <source>
        <dbReference type="HAMAP-Rule" id="MF_02004"/>
    </source>
</evidence>
<feature type="binding site" evidence="12">
    <location>
        <position position="532"/>
    </location>
    <ligand>
        <name>ATP</name>
        <dbReference type="ChEBI" id="CHEBI:30616"/>
    </ligand>
</feature>
<dbReference type="NCBIfam" id="NF004349">
    <property type="entry name" value="PRK05729.1"/>
    <property type="match status" value="1"/>
</dbReference>
<evidence type="ECO:0000256" key="4">
    <source>
        <dbReference type="ARBA" id="ARBA00022598"/>
    </source>
</evidence>
<dbReference type="NCBIfam" id="TIGR00422">
    <property type="entry name" value="valS"/>
    <property type="match status" value="1"/>
</dbReference>
<organism evidence="16 17">
    <name type="scientific">Mariprofundus ferrooxydans PV-1</name>
    <dbReference type="NCBI Taxonomy" id="314345"/>
    <lineage>
        <taxon>Bacteria</taxon>
        <taxon>Pseudomonadati</taxon>
        <taxon>Pseudomonadota</taxon>
        <taxon>Candidatius Mariprofundia</taxon>
        <taxon>Mariprofundales</taxon>
        <taxon>Mariprofundaceae</taxon>
        <taxon>Mariprofundus</taxon>
    </lineage>
</organism>
<comment type="function">
    <text evidence="12">Catalyzes the attachment of valine to tRNA(Val). As ValRS can inadvertently accommodate and process structurally similar amino acids such as threonine, to avoid such errors, it has a 'posttransfer' editing activity that hydrolyzes mischarged Thr-tRNA(Val) in a tRNA-dependent manner.</text>
</comment>
<keyword evidence="5 12" id="KW-0547">Nucleotide-binding</keyword>
<dbReference type="Pfam" id="PF10458">
    <property type="entry name" value="Val_tRNA-synt_C"/>
    <property type="match status" value="1"/>
</dbReference>
<evidence type="ECO:0000313" key="16">
    <source>
        <dbReference type="EMBL" id="EAU54306.1"/>
    </source>
</evidence>
<dbReference type="PANTHER" id="PTHR11946:SF93">
    <property type="entry name" value="VALINE--TRNA LIGASE, CHLOROPLASTIC_MITOCHONDRIAL 2"/>
    <property type="match status" value="1"/>
</dbReference>
<proteinExistence type="inferred from homology"/>
<accession>Q0EY86</accession>
<dbReference type="Gene3D" id="1.10.287.380">
    <property type="entry name" value="Valyl-tRNA synthetase, C-terminal domain"/>
    <property type="match status" value="1"/>
</dbReference>